<accession>A0ACC2NBI7</accession>
<dbReference type="Proteomes" id="UP001239111">
    <property type="component" value="Chromosome 4"/>
</dbReference>
<sequence length="683" mass="77675">MDAYRKFHDEQIKLLQFILDSNKHYRPANSLDTRSFDISYIPIDQNFGRLSLAERGKYASLHSLIDEPNMEALEFLISTKYSDPYQQDAKVCAALCYAVASNNINAVELMLKSGANVNSVDYFRRTPLHYVEYSNTSDGITRMIELLLRHGADGDTIDHEKRSALSYVVASRDDSRHTETHTRRLKLFFDYGAGRRLDDSHTWCRPFEVVVTYGDLQSLKLFFECGVDPTLYAPQFPLHRAIKGYGSKPPPRLENLEFLLSTGYFNVHQLDDAGWSAMFEAIDVKCVDAVELLLKYGANPNFYNGCKQCPLHFINYRDPSVELTRIIEVLLRHGADPDLRDCYDKSPLYYVAELEFSSAYTERLALFFQYRTGDYKISNSEFEPFQAVVERGDMQAVQLFLDRDIDLDKCAECLNILNKAASNPHTEVFEFLLGTGKFDPERKDKYGETALHKAAHAANFGVIELLLDWGVDKDLVSKDGDTALELVAYRAIGVTKDVSACAKSIELLLAEGANFNPRNCTFGDRLFDVVNHSAMITTDIAMKIFMQANLLQSEGREVNPLYFLIGEASHKRCQDELQALKAEQFDGPLTLYAVLANGNERFHSRKLTEKLQDHEYIRTLENRFPIYGGRLISIIKSITLKEAAAEKLRQLIGFPKDASHMIIENIVNMLPKRTLRALLKVVI</sequence>
<dbReference type="EMBL" id="CM056744">
    <property type="protein sequence ID" value="KAJ8668498.1"/>
    <property type="molecule type" value="Genomic_DNA"/>
</dbReference>
<organism evidence="1 2">
    <name type="scientific">Eretmocerus hayati</name>
    <dbReference type="NCBI Taxonomy" id="131215"/>
    <lineage>
        <taxon>Eukaryota</taxon>
        <taxon>Metazoa</taxon>
        <taxon>Ecdysozoa</taxon>
        <taxon>Arthropoda</taxon>
        <taxon>Hexapoda</taxon>
        <taxon>Insecta</taxon>
        <taxon>Pterygota</taxon>
        <taxon>Neoptera</taxon>
        <taxon>Endopterygota</taxon>
        <taxon>Hymenoptera</taxon>
        <taxon>Apocrita</taxon>
        <taxon>Proctotrupomorpha</taxon>
        <taxon>Chalcidoidea</taxon>
        <taxon>Aphelinidae</taxon>
        <taxon>Aphelininae</taxon>
        <taxon>Eretmocerus</taxon>
    </lineage>
</organism>
<evidence type="ECO:0000313" key="2">
    <source>
        <dbReference type="Proteomes" id="UP001239111"/>
    </source>
</evidence>
<protein>
    <submittedName>
        <fullName evidence="1">Uncharacterized protein</fullName>
    </submittedName>
</protein>
<gene>
    <name evidence="1" type="ORF">QAD02_010161</name>
</gene>
<comment type="caution">
    <text evidence="1">The sequence shown here is derived from an EMBL/GenBank/DDBJ whole genome shotgun (WGS) entry which is preliminary data.</text>
</comment>
<keyword evidence="2" id="KW-1185">Reference proteome</keyword>
<evidence type="ECO:0000313" key="1">
    <source>
        <dbReference type="EMBL" id="KAJ8668498.1"/>
    </source>
</evidence>
<reference evidence="1" key="1">
    <citation type="submission" date="2023-04" db="EMBL/GenBank/DDBJ databases">
        <title>A chromosome-level genome assembly of the parasitoid wasp Eretmocerus hayati.</title>
        <authorList>
            <person name="Zhong Y."/>
            <person name="Liu S."/>
            <person name="Liu Y."/>
        </authorList>
    </citation>
    <scope>NUCLEOTIDE SEQUENCE</scope>
    <source>
        <strain evidence="1">ZJU_SS_LIU_2023</strain>
    </source>
</reference>
<name>A0ACC2NBI7_9HYME</name>
<proteinExistence type="predicted"/>